<dbReference type="Pfam" id="PF00294">
    <property type="entry name" value="PfkB"/>
    <property type="match status" value="1"/>
</dbReference>
<dbReference type="GO" id="GO:0005524">
    <property type="term" value="F:ATP binding"/>
    <property type="evidence" value="ECO:0007669"/>
    <property type="project" value="UniProtKB-KW"/>
</dbReference>
<protein>
    <submittedName>
        <fullName evidence="8">1-phosphofructokinase family hexose kinase</fullName>
    </submittedName>
</protein>
<keyword evidence="5" id="KW-0067">ATP-binding</keyword>
<keyword evidence="4 8" id="KW-0418">Kinase</keyword>
<dbReference type="Gene3D" id="3.40.1190.20">
    <property type="match status" value="1"/>
</dbReference>
<dbReference type="InterPro" id="IPR017583">
    <property type="entry name" value="Tagatose/fructose_Pkinase"/>
</dbReference>
<comment type="similarity">
    <text evidence="1">Belongs to the carbohydrate kinase PfkB family.</text>
</comment>
<dbReference type="CDD" id="cd01164">
    <property type="entry name" value="FruK_PfkB_like"/>
    <property type="match status" value="1"/>
</dbReference>
<dbReference type="InterPro" id="IPR011611">
    <property type="entry name" value="PfkB_dom"/>
</dbReference>
<evidence type="ECO:0000256" key="5">
    <source>
        <dbReference type="ARBA" id="ARBA00022840"/>
    </source>
</evidence>
<evidence type="ECO:0000256" key="3">
    <source>
        <dbReference type="ARBA" id="ARBA00022741"/>
    </source>
</evidence>
<dbReference type="InterPro" id="IPR029056">
    <property type="entry name" value="Ribokinase-like"/>
</dbReference>
<gene>
    <name evidence="8" type="ORF">ENV35_07335</name>
</gene>
<proteinExistence type="inferred from homology"/>
<dbReference type="PANTHER" id="PTHR46566:SF1">
    <property type="entry name" value="1-PHOSPHOFRUCTOKINASE"/>
    <property type="match status" value="1"/>
</dbReference>
<dbReference type="FunFam" id="3.40.1190.20:FF:000001">
    <property type="entry name" value="Phosphofructokinase"/>
    <property type="match status" value="1"/>
</dbReference>
<feature type="domain" description="Carbohydrate kinase PfkB" evidence="7">
    <location>
        <begin position="11"/>
        <end position="290"/>
    </location>
</feature>
<accession>A0A7C3WQ36</accession>
<dbReference type="PANTHER" id="PTHR46566">
    <property type="entry name" value="1-PHOSPHOFRUCTOKINASE-RELATED"/>
    <property type="match status" value="1"/>
</dbReference>
<evidence type="ECO:0000256" key="6">
    <source>
        <dbReference type="PIRNR" id="PIRNR000535"/>
    </source>
</evidence>
<evidence type="ECO:0000259" key="7">
    <source>
        <dbReference type="Pfam" id="PF00294"/>
    </source>
</evidence>
<evidence type="ECO:0000256" key="2">
    <source>
        <dbReference type="ARBA" id="ARBA00022679"/>
    </source>
</evidence>
<dbReference type="GO" id="GO:0016052">
    <property type="term" value="P:carbohydrate catabolic process"/>
    <property type="evidence" value="ECO:0007669"/>
    <property type="project" value="UniProtKB-ARBA"/>
</dbReference>
<dbReference type="EMBL" id="DTGA01000191">
    <property type="protein sequence ID" value="HGB31668.1"/>
    <property type="molecule type" value="Genomic_DNA"/>
</dbReference>
<name>A0A7C3WQ36_9BACT</name>
<sequence>MILIVNLNPSLDVIFYTEKFYKNKVNRSMKEYIMPGGKGINVAKTLKIFNEKMKVIGFCGGSTGIILKEELKRRDIDFNFIEVQNNTRFAIGIKDLSKKELTILNGAGSEIPESKIEEFFEIYRNNIKDADTLIVSGSIPPNTPYDIYFKILKEAERHYIIKVLDAKGKEFIEALKSKPDIIKPNKEEMEDVLNKTIKSKEDIKNAFKFIEKFQIKYPIISFGKKGAVISIDGKLYHSFLPPIDGIHWGAGDAFLAGFIYGLRRTNDPLYSLKIACATGYLKVKKEELNEDDKNEILKYVEKVTIKEIK</sequence>
<dbReference type="GO" id="GO:0008443">
    <property type="term" value="F:phosphofructokinase activity"/>
    <property type="evidence" value="ECO:0007669"/>
    <property type="project" value="TreeGrafter"/>
</dbReference>
<dbReference type="AlphaFoldDB" id="A0A7C3WQ36"/>
<organism evidence="8">
    <name type="scientific">Dictyoglomus turgidum</name>
    <dbReference type="NCBI Taxonomy" id="513050"/>
    <lineage>
        <taxon>Bacteria</taxon>
        <taxon>Pseudomonadati</taxon>
        <taxon>Dictyoglomota</taxon>
        <taxon>Dictyoglomia</taxon>
        <taxon>Dictyoglomales</taxon>
        <taxon>Dictyoglomaceae</taxon>
        <taxon>Dictyoglomus</taxon>
    </lineage>
</organism>
<reference evidence="8" key="1">
    <citation type="journal article" date="2020" name="mSystems">
        <title>Genome- and Community-Level Interaction Insights into Carbon Utilization and Element Cycling Functions of Hydrothermarchaeota in Hydrothermal Sediment.</title>
        <authorList>
            <person name="Zhou Z."/>
            <person name="Liu Y."/>
            <person name="Xu W."/>
            <person name="Pan J."/>
            <person name="Luo Z.H."/>
            <person name="Li M."/>
        </authorList>
    </citation>
    <scope>NUCLEOTIDE SEQUENCE [LARGE SCALE GENOMIC DNA]</scope>
    <source>
        <strain evidence="8">SpSt-751</strain>
    </source>
</reference>
<dbReference type="NCBIfam" id="TIGR03168">
    <property type="entry name" value="1-PFK"/>
    <property type="match status" value="1"/>
</dbReference>
<evidence type="ECO:0000256" key="4">
    <source>
        <dbReference type="ARBA" id="ARBA00022777"/>
    </source>
</evidence>
<dbReference type="GO" id="GO:0005829">
    <property type="term" value="C:cytosol"/>
    <property type="evidence" value="ECO:0007669"/>
    <property type="project" value="TreeGrafter"/>
</dbReference>
<dbReference type="PIRSF" id="PIRSF000535">
    <property type="entry name" value="1PFK/6PFK/LacC"/>
    <property type="match status" value="1"/>
</dbReference>
<evidence type="ECO:0000313" key="8">
    <source>
        <dbReference type="EMBL" id="HGB31668.1"/>
    </source>
</evidence>
<dbReference type="GO" id="GO:0044281">
    <property type="term" value="P:small molecule metabolic process"/>
    <property type="evidence" value="ECO:0007669"/>
    <property type="project" value="UniProtKB-ARBA"/>
</dbReference>
<keyword evidence="2 6" id="KW-0808">Transferase</keyword>
<evidence type="ECO:0000256" key="1">
    <source>
        <dbReference type="ARBA" id="ARBA00010688"/>
    </source>
</evidence>
<keyword evidence="3" id="KW-0547">Nucleotide-binding</keyword>
<comment type="caution">
    <text evidence="8">The sequence shown here is derived from an EMBL/GenBank/DDBJ whole genome shotgun (WGS) entry which is preliminary data.</text>
</comment>
<dbReference type="SUPFAM" id="SSF53613">
    <property type="entry name" value="Ribokinase-like"/>
    <property type="match status" value="1"/>
</dbReference>